<feature type="domain" description="DUF5753" evidence="1">
    <location>
        <begin position="101"/>
        <end position="285"/>
    </location>
</feature>
<name>A0A7X6LWE5_9NOCA</name>
<accession>A0A7X6LWE5</accession>
<dbReference type="AlphaFoldDB" id="A0A7X6LWE5"/>
<dbReference type="Pfam" id="PF19054">
    <property type="entry name" value="DUF5753"/>
    <property type="match status" value="1"/>
</dbReference>
<sequence>MPNFESTLPRRQLGRYLRELRFASGMTIAEAAALIERGSSTLQRLEKGVAERIRVLDVEALCRIYDADENTTTALIGLAQQAKVKSWYHEYGDLIPENFDVYMGLEVAARSLKTYQIELVPGLLQTADYARAVIKSGLPDEADADIERRVRLRMQRQGLIKRKSRPAELDVILHETVLHRVIGGNRIMEAQRRHLADISTRPNITLRVLPFTAPLPRCPVTGAFTVLEFGWDAKGNPIEPPVVYVPALAGEIYLEKEADICRYNRAYDAIQAAALDVKASRDLIRGRR</sequence>
<reference evidence="2 3" key="1">
    <citation type="submission" date="2020-04" db="EMBL/GenBank/DDBJ databases">
        <title>MicrobeNet Type strains.</title>
        <authorList>
            <person name="Nicholson A.C."/>
        </authorList>
    </citation>
    <scope>NUCLEOTIDE SEQUENCE [LARGE SCALE GENOMIC DNA]</scope>
    <source>
        <strain evidence="2 3">DSM 44445</strain>
    </source>
</reference>
<dbReference type="SUPFAM" id="SSF47413">
    <property type="entry name" value="lambda repressor-like DNA-binding domains"/>
    <property type="match status" value="1"/>
</dbReference>
<organism evidence="2 3">
    <name type="scientific">Nocardia veterana</name>
    <dbReference type="NCBI Taxonomy" id="132249"/>
    <lineage>
        <taxon>Bacteria</taxon>
        <taxon>Bacillati</taxon>
        <taxon>Actinomycetota</taxon>
        <taxon>Actinomycetes</taxon>
        <taxon>Mycobacteriales</taxon>
        <taxon>Nocardiaceae</taxon>
        <taxon>Nocardia</taxon>
    </lineage>
</organism>
<dbReference type="GO" id="GO:0003677">
    <property type="term" value="F:DNA binding"/>
    <property type="evidence" value="ECO:0007669"/>
    <property type="project" value="InterPro"/>
</dbReference>
<dbReference type="InterPro" id="IPR043917">
    <property type="entry name" value="DUF5753"/>
</dbReference>
<dbReference type="EMBL" id="JAAXPE010000006">
    <property type="protein sequence ID" value="NKY85811.1"/>
    <property type="molecule type" value="Genomic_DNA"/>
</dbReference>
<dbReference type="InterPro" id="IPR001387">
    <property type="entry name" value="Cro/C1-type_HTH"/>
</dbReference>
<evidence type="ECO:0000259" key="1">
    <source>
        <dbReference type="Pfam" id="PF19054"/>
    </source>
</evidence>
<dbReference type="Proteomes" id="UP000523447">
    <property type="component" value="Unassembled WGS sequence"/>
</dbReference>
<dbReference type="RefSeq" id="WP_040722953.1">
    <property type="nucleotide sequence ID" value="NZ_CAWPHS010000056.1"/>
</dbReference>
<comment type="caution">
    <text evidence="2">The sequence shown here is derived from an EMBL/GenBank/DDBJ whole genome shotgun (WGS) entry which is preliminary data.</text>
</comment>
<dbReference type="Pfam" id="PF13560">
    <property type="entry name" value="HTH_31"/>
    <property type="match status" value="1"/>
</dbReference>
<proteinExistence type="predicted"/>
<keyword evidence="3" id="KW-1185">Reference proteome</keyword>
<gene>
    <name evidence="2" type="ORF">HGA07_09265</name>
</gene>
<protein>
    <submittedName>
        <fullName evidence="2">Helix-turn-helix domain-containing protein</fullName>
    </submittedName>
</protein>
<dbReference type="Gene3D" id="1.10.260.40">
    <property type="entry name" value="lambda repressor-like DNA-binding domains"/>
    <property type="match status" value="1"/>
</dbReference>
<dbReference type="CDD" id="cd00093">
    <property type="entry name" value="HTH_XRE"/>
    <property type="match status" value="1"/>
</dbReference>
<evidence type="ECO:0000313" key="2">
    <source>
        <dbReference type="EMBL" id="NKY85811.1"/>
    </source>
</evidence>
<dbReference type="InterPro" id="IPR010982">
    <property type="entry name" value="Lambda_DNA-bd_dom_sf"/>
</dbReference>
<evidence type="ECO:0000313" key="3">
    <source>
        <dbReference type="Proteomes" id="UP000523447"/>
    </source>
</evidence>